<dbReference type="Proteomes" id="UP001151582">
    <property type="component" value="Unassembled WGS sequence"/>
</dbReference>
<name>A0A9W8EAU6_9FUNG</name>
<sequence>MAKDQQLDGEFMALNHELSTWYNRVGPAVTLPDPDASDDILFQHALDIVQHLQFHARFQAAVILLNTRNLDTGATRVLGGTTRTIARTIAWNAAEWICRRVLPLAQRFKVEFHGPMTGGYLYYASWVYITELLAHRRARSSPLNSKSRDTVTIPLDRTAHGKDDEENDETPMFIANAAPDPQQPQHSVPSSSPPSSLLSSTSPAPAMGFDSADFPLASGSSMSQGSSNHGRLSTSPLTDATHRSSSPATASSDSFSTALQDKNYCIRRLYDIYTLCKKHSFYWAYNELSCKFIRAHLVKSDLLSPDQLVLFT</sequence>
<feature type="compositionally biased region" description="Low complexity" evidence="1">
    <location>
        <begin position="243"/>
        <end position="254"/>
    </location>
</feature>
<dbReference type="AlphaFoldDB" id="A0A9W8EAU6"/>
<dbReference type="CDD" id="cd12148">
    <property type="entry name" value="fungal_TF_MHR"/>
    <property type="match status" value="1"/>
</dbReference>
<evidence type="ECO:0000313" key="2">
    <source>
        <dbReference type="EMBL" id="KAJ1970992.1"/>
    </source>
</evidence>
<evidence type="ECO:0000313" key="3">
    <source>
        <dbReference type="Proteomes" id="UP001151582"/>
    </source>
</evidence>
<evidence type="ECO:0000256" key="1">
    <source>
        <dbReference type="SAM" id="MobiDB-lite"/>
    </source>
</evidence>
<reference evidence="2" key="1">
    <citation type="submission" date="2022-07" db="EMBL/GenBank/DDBJ databases">
        <title>Phylogenomic reconstructions and comparative analyses of Kickxellomycotina fungi.</title>
        <authorList>
            <person name="Reynolds N.K."/>
            <person name="Stajich J.E."/>
            <person name="Barry K."/>
            <person name="Grigoriev I.V."/>
            <person name="Crous P."/>
            <person name="Smith M.E."/>
        </authorList>
    </citation>
    <scope>NUCLEOTIDE SEQUENCE</scope>
    <source>
        <strain evidence="2">RSA 567</strain>
    </source>
</reference>
<feature type="compositionally biased region" description="Polar residues" evidence="1">
    <location>
        <begin position="228"/>
        <end position="238"/>
    </location>
</feature>
<protein>
    <submittedName>
        <fullName evidence="2">Uncharacterized protein</fullName>
    </submittedName>
</protein>
<feature type="region of interest" description="Disordered" evidence="1">
    <location>
        <begin position="219"/>
        <end position="254"/>
    </location>
</feature>
<feature type="region of interest" description="Disordered" evidence="1">
    <location>
        <begin position="139"/>
        <end position="202"/>
    </location>
</feature>
<keyword evidence="3" id="KW-1185">Reference proteome</keyword>
<dbReference type="OrthoDB" id="2123952at2759"/>
<comment type="caution">
    <text evidence="2">The sequence shown here is derived from an EMBL/GenBank/DDBJ whole genome shotgun (WGS) entry which is preliminary data.</text>
</comment>
<gene>
    <name evidence="2" type="ORF">H4R34_005883</name>
</gene>
<organism evidence="2 3">
    <name type="scientific">Dimargaris verticillata</name>
    <dbReference type="NCBI Taxonomy" id="2761393"/>
    <lineage>
        <taxon>Eukaryota</taxon>
        <taxon>Fungi</taxon>
        <taxon>Fungi incertae sedis</taxon>
        <taxon>Zoopagomycota</taxon>
        <taxon>Kickxellomycotina</taxon>
        <taxon>Dimargaritomycetes</taxon>
        <taxon>Dimargaritales</taxon>
        <taxon>Dimargaritaceae</taxon>
        <taxon>Dimargaris</taxon>
    </lineage>
</organism>
<proteinExistence type="predicted"/>
<accession>A0A9W8EAU6</accession>
<feature type="compositionally biased region" description="Low complexity" evidence="1">
    <location>
        <begin position="179"/>
        <end position="202"/>
    </location>
</feature>
<dbReference type="EMBL" id="JANBQB010001549">
    <property type="protein sequence ID" value="KAJ1970992.1"/>
    <property type="molecule type" value="Genomic_DNA"/>
</dbReference>